<evidence type="ECO:0000313" key="1">
    <source>
        <dbReference type="EMBL" id="MBK1866344.1"/>
    </source>
</evidence>
<organism evidence="1 2">
    <name type="scientific">Taklimakanibacter albus</name>
    <dbReference type="NCBI Taxonomy" id="2800327"/>
    <lineage>
        <taxon>Bacteria</taxon>
        <taxon>Pseudomonadati</taxon>
        <taxon>Pseudomonadota</taxon>
        <taxon>Alphaproteobacteria</taxon>
        <taxon>Hyphomicrobiales</taxon>
        <taxon>Aestuariivirgaceae</taxon>
        <taxon>Taklimakanibacter</taxon>
    </lineage>
</organism>
<evidence type="ECO:0000313" key="2">
    <source>
        <dbReference type="Proteomes" id="UP000616151"/>
    </source>
</evidence>
<dbReference type="Proteomes" id="UP000616151">
    <property type="component" value="Unassembled WGS sequence"/>
</dbReference>
<protein>
    <submittedName>
        <fullName evidence="1">SOS response-associated peptidase</fullName>
    </submittedName>
</protein>
<accession>A0ACC5R120</accession>
<sequence>MCGRVRDPNVEEVSEIKLKQLRGRFWREALSGDRTPGKFAPVIICENGERIAEEMRWGLIPAWSESDLLEYSTYNARCERISETATYRGAWRKGRRCLIPAEGFYERKHFFFLREAKLMMLAGLWDEWKNPIGGVLRTYTIITTAPNELVGRVHDRMPVIIGRADWAKWLGEEAASDDELKALLKPHPAERMDVSPPFGAKPKQSVVNENSQLPLF</sequence>
<keyword evidence="2" id="KW-1185">Reference proteome</keyword>
<dbReference type="EMBL" id="JAENHL010000006">
    <property type="protein sequence ID" value="MBK1866344.1"/>
    <property type="molecule type" value="Genomic_DNA"/>
</dbReference>
<proteinExistence type="predicted"/>
<comment type="caution">
    <text evidence="1">The sequence shown here is derived from an EMBL/GenBank/DDBJ whole genome shotgun (WGS) entry which is preliminary data.</text>
</comment>
<reference evidence="1" key="1">
    <citation type="submission" date="2021-01" db="EMBL/GenBank/DDBJ databases">
        <authorList>
            <person name="Sun Q."/>
        </authorList>
    </citation>
    <scope>NUCLEOTIDE SEQUENCE</scope>
    <source>
        <strain evidence="1">YIM B02566</strain>
    </source>
</reference>
<name>A0ACC5R120_9HYPH</name>
<gene>
    <name evidence="1" type="ORF">JHL16_08265</name>
</gene>